<evidence type="ECO:0000313" key="1">
    <source>
        <dbReference type="EMBL" id="XCI78210.1"/>
    </source>
</evidence>
<reference evidence="1" key="1">
    <citation type="submission" date="2024-06" db="EMBL/GenBank/DDBJ databases">
        <title>High activity and specificity of bacteriophage cocktails against carbapenem-resistant Klebsiella pneumoniae belonging to high-risk clones CG258 and ST307.</title>
        <authorList>
            <person name="Jimenez Quiceno J."/>
            <person name="Salazar Ospina L."/>
            <person name="Tellez Carrasquilla S."/>
        </authorList>
    </citation>
    <scope>NUCLEOTIDE SEQUENCE</scope>
</reference>
<proteinExistence type="predicted"/>
<sequence>MNFKVGDKIVFQPQGNNIEDYLLSGVQAGDTGIITYLTEEDVIANMTTQWGEILEYFYLNPEDCIVEEEKLPPVEATLHIGKHDVKLLLDRSVYEDVYIGIGDIYKDGFLHAGEGIHFTVDEALALAHDIKRMALAVQRGEL</sequence>
<name>A0AAU8I0G3_9CAUD</name>
<organism evidence="1">
    <name type="scientific">Klebsiella phage FKP3</name>
    <dbReference type="NCBI Taxonomy" id="3231233"/>
    <lineage>
        <taxon>Viruses</taxon>
        <taxon>Duplodnaviria</taxon>
        <taxon>Heunggongvirae</taxon>
        <taxon>Uroviricota</taxon>
        <taxon>Caudoviricetes</taxon>
        <taxon>Stephanstirmvirinae</taxon>
        <taxon>Justusliebigvirus</taxon>
    </lineage>
</organism>
<accession>A0AAU8I0G3</accession>
<dbReference type="EMBL" id="PP895363">
    <property type="protein sequence ID" value="XCI78210.1"/>
    <property type="molecule type" value="Genomic_DNA"/>
</dbReference>
<protein>
    <submittedName>
        <fullName evidence="1">Uncharacterized protein</fullName>
    </submittedName>
</protein>